<reference evidence="2 3" key="1">
    <citation type="submission" date="2018-04" db="EMBL/GenBank/DDBJ databases">
        <title>Genomic Encyclopedia of Type Strains, Phase IV (KMG-IV): sequencing the most valuable type-strain genomes for metagenomic binning, comparative biology and taxonomic classification.</title>
        <authorList>
            <person name="Goeker M."/>
        </authorList>
    </citation>
    <scope>NUCLEOTIDE SEQUENCE [LARGE SCALE GENOMIC DNA]</scope>
    <source>
        <strain evidence="2 3">DSM 45771</strain>
    </source>
</reference>
<sequence length="147" mass="14972">MPTRKKLLADPVQTAMPLAIATPSTPPIAVDRASPRTRRTTVNPTATTAETPAVVSSGRWGDRPANTSWGTVVPTTPNGPPIWSTSDAGRAVVSGAFPAVTAGRASVAISSSCSVPAGRPVGSGIVSVLSSERDRWARRAGPGHGVP</sequence>
<dbReference type="AlphaFoldDB" id="A0A2U1EBJ5"/>
<evidence type="ECO:0000313" key="2">
    <source>
        <dbReference type="EMBL" id="PVY97267.1"/>
    </source>
</evidence>
<organism evidence="2 3">
    <name type="scientific">Actinomycetospora cinnamomea</name>
    <dbReference type="NCBI Taxonomy" id="663609"/>
    <lineage>
        <taxon>Bacteria</taxon>
        <taxon>Bacillati</taxon>
        <taxon>Actinomycetota</taxon>
        <taxon>Actinomycetes</taxon>
        <taxon>Pseudonocardiales</taxon>
        <taxon>Pseudonocardiaceae</taxon>
        <taxon>Actinomycetospora</taxon>
    </lineage>
</organism>
<keyword evidence="3" id="KW-1185">Reference proteome</keyword>
<feature type="compositionally biased region" description="Low complexity" evidence="1">
    <location>
        <begin position="40"/>
        <end position="57"/>
    </location>
</feature>
<comment type="caution">
    <text evidence="2">The sequence shown here is derived from an EMBL/GenBank/DDBJ whole genome shotgun (WGS) entry which is preliminary data.</text>
</comment>
<proteinExistence type="predicted"/>
<evidence type="ECO:0000256" key="1">
    <source>
        <dbReference type="SAM" id="MobiDB-lite"/>
    </source>
</evidence>
<evidence type="ECO:0000313" key="3">
    <source>
        <dbReference type="Proteomes" id="UP000245639"/>
    </source>
</evidence>
<dbReference type="Proteomes" id="UP000245639">
    <property type="component" value="Unassembled WGS sequence"/>
</dbReference>
<feature type="region of interest" description="Disordered" evidence="1">
    <location>
        <begin position="23"/>
        <end position="80"/>
    </location>
</feature>
<protein>
    <submittedName>
        <fullName evidence="2">Uncharacterized protein</fullName>
    </submittedName>
</protein>
<gene>
    <name evidence="2" type="ORF">C8D89_1259</name>
</gene>
<dbReference type="EMBL" id="QEKW01000025">
    <property type="protein sequence ID" value="PVY97267.1"/>
    <property type="molecule type" value="Genomic_DNA"/>
</dbReference>
<accession>A0A2U1EBJ5</accession>
<name>A0A2U1EBJ5_9PSEU</name>